<organism evidence="3 4">
    <name type="scientific">Exidia glandulosa HHB12029</name>
    <dbReference type="NCBI Taxonomy" id="1314781"/>
    <lineage>
        <taxon>Eukaryota</taxon>
        <taxon>Fungi</taxon>
        <taxon>Dikarya</taxon>
        <taxon>Basidiomycota</taxon>
        <taxon>Agaricomycotina</taxon>
        <taxon>Agaricomycetes</taxon>
        <taxon>Auriculariales</taxon>
        <taxon>Exidiaceae</taxon>
        <taxon>Exidia</taxon>
    </lineage>
</organism>
<evidence type="ECO:0000256" key="2">
    <source>
        <dbReference type="SAM" id="Phobius"/>
    </source>
</evidence>
<evidence type="ECO:0000313" key="3">
    <source>
        <dbReference type="EMBL" id="KZW02787.1"/>
    </source>
</evidence>
<feature type="compositionally biased region" description="Acidic residues" evidence="1">
    <location>
        <begin position="589"/>
        <end position="598"/>
    </location>
</feature>
<protein>
    <submittedName>
        <fullName evidence="3">Uncharacterized protein</fullName>
    </submittedName>
</protein>
<feature type="transmembrane region" description="Helical" evidence="2">
    <location>
        <begin position="53"/>
        <end position="75"/>
    </location>
</feature>
<dbReference type="STRING" id="1314781.A0A165PX80"/>
<keyword evidence="2" id="KW-0812">Transmembrane</keyword>
<sequence length="799" mass="86726">MSNNKGKGRATERTPLLGSPSPSSSSSRPHRARVAPNGEFVGVPRRERICSHILTGCLALLSLLLIVLLFVTLIARPSAPSPSPEKLFDKSVHFRGPYRIDVINITDPLTTPDHVGGIWLRVDGDIFVDSDYILRQMAATGVTWWANLRLGVGRWLVRTIHNATVDLGTLDVVGPHAEAGAPPLVRVRLPKFNVPLEPNMTYEGAPYSPFSLPVLISPTRDVTALAQFAADSWNASAIIAKVKTKRASVYGGDLTPGPFLGGIFTWGWKGLLGVSVDKFKKSINVPIPNIPGLPDPGSTPMPQLSSLVTLLSYSLSSSQGSSNISMSATASMSNIFPFLNLPSTFKLTIPTTPIVVSLPVPLPNYHVARLNAWSGKVPPVPDRMMCYDPHNGTRSPLEFIPNQKYLPLARLSVPPQEIPPHRDLENITLSATGHLIPLRPSLNAMEALSPFLSAYLAGKPYNVLVTVDLPIVSSPGTGIERLIDPRKTLSFGAIFPAAKPRPRILQELTIREMRIRYGHSSSAIGLVAGKHESPPPLDGPIFEHAGEYTVLATGTVWARVVLPKQFDVETNVTRVWPDIILYDGPVPPDDGDDEEEEKDRETDPLPSPPQEVEPAPTWRVFEGKDGKARALAASGKVPDNKNKEKLELCPEPLPPYDPLDETACFKRPPRETPLPDPLPDAAFARIRTSEWLAAIASTEEDEDGRKTTIVQAHFEDVPVTVLPGREGRMRSFVSKAIFSKNGAEAGLNGVTAVAVVVQGLVVPREDDEEGDGEREVELHGLPVDGNVRVGGKLMDIGQL</sequence>
<name>A0A165PX80_EXIGL</name>
<evidence type="ECO:0000313" key="4">
    <source>
        <dbReference type="Proteomes" id="UP000077266"/>
    </source>
</evidence>
<keyword evidence="4" id="KW-1185">Reference proteome</keyword>
<dbReference type="Proteomes" id="UP000077266">
    <property type="component" value="Unassembled WGS sequence"/>
</dbReference>
<dbReference type="InParanoid" id="A0A165PX80"/>
<keyword evidence="2" id="KW-0472">Membrane</keyword>
<keyword evidence="2" id="KW-1133">Transmembrane helix</keyword>
<proteinExistence type="predicted"/>
<dbReference type="OrthoDB" id="10039566at2759"/>
<reference evidence="3 4" key="1">
    <citation type="journal article" date="2016" name="Mol. Biol. Evol.">
        <title>Comparative Genomics of Early-Diverging Mushroom-Forming Fungi Provides Insights into the Origins of Lignocellulose Decay Capabilities.</title>
        <authorList>
            <person name="Nagy L.G."/>
            <person name="Riley R."/>
            <person name="Tritt A."/>
            <person name="Adam C."/>
            <person name="Daum C."/>
            <person name="Floudas D."/>
            <person name="Sun H."/>
            <person name="Yadav J.S."/>
            <person name="Pangilinan J."/>
            <person name="Larsson K.H."/>
            <person name="Matsuura K."/>
            <person name="Barry K."/>
            <person name="Labutti K."/>
            <person name="Kuo R."/>
            <person name="Ohm R.A."/>
            <person name="Bhattacharya S.S."/>
            <person name="Shirouzu T."/>
            <person name="Yoshinaga Y."/>
            <person name="Martin F.M."/>
            <person name="Grigoriev I.V."/>
            <person name="Hibbett D.S."/>
        </authorList>
    </citation>
    <scope>NUCLEOTIDE SEQUENCE [LARGE SCALE GENOMIC DNA]</scope>
    <source>
        <strain evidence="3 4">HHB12029</strain>
    </source>
</reference>
<dbReference type="EMBL" id="KV425886">
    <property type="protein sequence ID" value="KZW02787.1"/>
    <property type="molecule type" value="Genomic_DNA"/>
</dbReference>
<evidence type="ECO:0000256" key="1">
    <source>
        <dbReference type="SAM" id="MobiDB-lite"/>
    </source>
</evidence>
<feature type="region of interest" description="Disordered" evidence="1">
    <location>
        <begin position="1"/>
        <end position="35"/>
    </location>
</feature>
<accession>A0A165PX80</accession>
<dbReference type="AlphaFoldDB" id="A0A165PX80"/>
<feature type="region of interest" description="Disordered" evidence="1">
    <location>
        <begin position="580"/>
        <end position="617"/>
    </location>
</feature>
<gene>
    <name evidence="3" type="ORF">EXIGLDRAFT_759502</name>
</gene>